<name>R7VKE3_CAPTE</name>
<dbReference type="GO" id="GO:0016020">
    <property type="term" value="C:membrane"/>
    <property type="evidence" value="ECO:0007669"/>
    <property type="project" value="UniProtKB-SubCell"/>
</dbReference>
<reference evidence="4 6" key="2">
    <citation type="journal article" date="2013" name="Nature">
        <title>Insights into bilaterian evolution from three spiralian genomes.</title>
        <authorList>
            <person name="Simakov O."/>
            <person name="Marletaz F."/>
            <person name="Cho S.J."/>
            <person name="Edsinger-Gonzales E."/>
            <person name="Havlak P."/>
            <person name="Hellsten U."/>
            <person name="Kuo D.H."/>
            <person name="Larsson T."/>
            <person name="Lv J."/>
            <person name="Arendt D."/>
            <person name="Savage R."/>
            <person name="Osoegawa K."/>
            <person name="de Jong P."/>
            <person name="Grimwood J."/>
            <person name="Chapman J.A."/>
            <person name="Shapiro H."/>
            <person name="Aerts A."/>
            <person name="Otillar R.P."/>
            <person name="Terry A.Y."/>
            <person name="Boore J.L."/>
            <person name="Grigoriev I.V."/>
            <person name="Lindberg D.R."/>
            <person name="Seaver E.C."/>
            <person name="Weisblat D.A."/>
            <person name="Putnam N.H."/>
            <person name="Rokhsar D.S."/>
        </authorList>
    </citation>
    <scope>NUCLEOTIDE SEQUENCE</scope>
    <source>
        <strain evidence="4 6">I ESC-2004</strain>
    </source>
</reference>
<dbReference type="HOGENOM" id="CLU_001265_59_1_1"/>
<feature type="transmembrane region" description="Helical" evidence="2">
    <location>
        <begin position="68"/>
        <end position="87"/>
    </location>
</feature>
<dbReference type="InterPro" id="IPR050327">
    <property type="entry name" value="Proton-linked_MCT"/>
</dbReference>
<dbReference type="AlphaFoldDB" id="R7VKE3"/>
<feature type="transmembrane region" description="Helical" evidence="2">
    <location>
        <begin position="99"/>
        <end position="116"/>
    </location>
</feature>
<comment type="subcellular location">
    <subcellularLocation>
        <location evidence="1">Membrane</location>
        <topology evidence="1">Multi-pass membrane protein</topology>
    </subcellularLocation>
</comment>
<evidence type="ECO:0000313" key="6">
    <source>
        <dbReference type="Proteomes" id="UP000014760"/>
    </source>
</evidence>
<dbReference type="EnsemblMetazoa" id="CapteT187441">
    <property type="protein sequence ID" value="CapteP187441"/>
    <property type="gene ID" value="CapteG187441"/>
</dbReference>
<evidence type="ECO:0000313" key="5">
    <source>
        <dbReference type="EnsemblMetazoa" id="CapteP187441"/>
    </source>
</evidence>
<evidence type="ECO:0000256" key="1">
    <source>
        <dbReference type="ARBA" id="ARBA00004141"/>
    </source>
</evidence>
<dbReference type="OMA" id="CWNIPVA"/>
<accession>R7VKE3</accession>
<reference evidence="5" key="3">
    <citation type="submission" date="2015-06" db="UniProtKB">
        <authorList>
            <consortium name="EnsemblMetazoa"/>
        </authorList>
    </citation>
    <scope>IDENTIFICATION</scope>
</reference>
<keyword evidence="2" id="KW-0812">Transmembrane</keyword>
<organism evidence="4">
    <name type="scientific">Capitella teleta</name>
    <name type="common">Polychaete worm</name>
    <dbReference type="NCBI Taxonomy" id="283909"/>
    <lineage>
        <taxon>Eukaryota</taxon>
        <taxon>Metazoa</taxon>
        <taxon>Spiralia</taxon>
        <taxon>Lophotrochozoa</taxon>
        <taxon>Annelida</taxon>
        <taxon>Polychaeta</taxon>
        <taxon>Sedentaria</taxon>
        <taxon>Scolecida</taxon>
        <taxon>Capitellidae</taxon>
        <taxon>Capitella</taxon>
    </lineage>
</organism>
<feature type="domain" description="Major facilitator superfamily (MFS) profile" evidence="3">
    <location>
        <begin position="33"/>
        <end position="416"/>
    </location>
</feature>
<dbReference type="EMBL" id="KB292570">
    <property type="protein sequence ID" value="ELU17301.1"/>
    <property type="molecule type" value="Genomic_DNA"/>
</dbReference>
<sequence length="444" mass="48613">MDGPDSPPSPKPRKSRCGIQCHQDSEPLEAWLLLIRIMLYNALTGINFSCFGVLYVEYTEYFRSSKSEIGWVVSIQGATINILGIFVSKPLEQFGCSRVAFVGSVLGSVGLALSALAPNVPVLYATQGVIAGIGFCIAALPSPVILQQHFSANRIFANGMGHLGYSIGHIIGPPLTQFLFEGFGWRGCILLLAGIMANRAPLGLTFWAHRKQKKPDQSSTGCFSNIIDFSLFRDKRFLFFCIGSMLQKFYTISYVNHLPSYVVYLGYSLDNAAFLTSFVFFLNTTTKLLVAFVSNMKGVNHLMQFSIGTFIGTFSIFVLFIYGYTALILSAFATGLHLGVTLTITWVILVDLLGVEVIARSLGLYNFLVGIISLICTPLCGFLYDVTNYYESAFIVMGIVVTSAGVIFSVLAVHVDRSNKSKEVEDEECEVVAELHGSQLSIAI</sequence>
<dbReference type="GO" id="GO:0008028">
    <property type="term" value="F:monocarboxylic acid transmembrane transporter activity"/>
    <property type="evidence" value="ECO:0007669"/>
    <property type="project" value="TreeGrafter"/>
</dbReference>
<keyword evidence="2" id="KW-1133">Transmembrane helix</keyword>
<evidence type="ECO:0000256" key="2">
    <source>
        <dbReference type="SAM" id="Phobius"/>
    </source>
</evidence>
<proteinExistence type="predicted"/>
<evidence type="ECO:0000259" key="3">
    <source>
        <dbReference type="PROSITE" id="PS50850"/>
    </source>
</evidence>
<protein>
    <recommendedName>
        <fullName evidence="3">Major facilitator superfamily (MFS) profile domain-containing protein</fullName>
    </recommendedName>
</protein>
<gene>
    <name evidence="4" type="ORF">CAPTEDRAFT_187441</name>
</gene>
<feature type="transmembrane region" description="Helical" evidence="2">
    <location>
        <begin position="183"/>
        <end position="208"/>
    </location>
</feature>
<feature type="transmembrane region" description="Helical" evidence="2">
    <location>
        <begin position="362"/>
        <end position="384"/>
    </location>
</feature>
<keyword evidence="6" id="KW-1185">Reference proteome</keyword>
<feature type="transmembrane region" description="Helical" evidence="2">
    <location>
        <begin position="302"/>
        <end position="322"/>
    </location>
</feature>
<dbReference type="Pfam" id="PF07690">
    <property type="entry name" value="MFS_1"/>
    <property type="match status" value="1"/>
</dbReference>
<reference evidence="6" key="1">
    <citation type="submission" date="2012-12" db="EMBL/GenBank/DDBJ databases">
        <authorList>
            <person name="Hellsten U."/>
            <person name="Grimwood J."/>
            <person name="Chapman J.A."/>
            <person name="Shapiro H."/>
            <person name="Aerts A."/>
            <person name="Otillar R.P."/>
            <person name="Terry A.Y."/>
            <person name="Boore J.L."/>
            <person name="Simakov O."/>
            <person name="Marletaz F."/>
            <person name="Cho S.-J."/>
            <person name="Edsinger-Gonzales E."/>
            <person name="Havlak P."/>
            <person name="Kuo D.-H."/>
            <person name="Larsson T."/>
            <person name="Lv J."/>
            <person name="Arendt D."/>
            <person name="Savage R."/>
            <person name="Osoegawa K."/>
            <person name="de Jong P."/>
            <person name="Lindberg D.R."/>
            <person name="Seaver E.C."/>
            <person name="Weisblat D.A."/>
            <person name="Putnam N.H."/>
            <person name="Grigoriev I.V."/>
            <person name="Rokhsar D.S."/>
        </authorList>
    </citation>
    <scope>NUCLEOTIDE SEQUENCE</scope>
    <source>
        <strain evidence="6">I ESC-2004</strain>
    </source>
</reference>
<evidence type="ECO:0000313" key="4">
    <source>
        <dbReference type="EMBL" id="ELU17301.1"/>
    </source>
</evidence>
<dbReference type="EMBL" id="AMQN01004076">
    <property type="status" value="NOT_ANNOTATED_CDS"/>
    <property type="molecule type" value="Genomic_DNA"/>
</dbReference>
<dbReference type="InterPro" id="IPR036259">
    <property type="entry name" value="MFS_trans_sf"/>
</dbReference>
<feature type="transmembrane region" description="Helical" evidence="2">
    <location>
        <begin position="122"/>
        <end position="140"/>
    </location>
</feature>
<dbReference type="Proteomes" id="UP000014760">
    <property type="component" value="Unassembled WGS sequence"/>
</dbReference>
<dbReference type="PANTHER" id="PTHR11360:SF284">
    <property type="entry name" value="EG:103B4.3 PROTEIN-RELATED"/>
    <property type="match status" value="1"/>
</dbReference>
<dbReference type="Gene3D" id="1.20.1250.20">
    <property type="entry name" value="MFS general substrate transporter like domains"/>
    <property type="match status" value="1"/>
</dbReference>
<dbReference type="PANTHER" id="PTHR11360">
    <property type="entry name" value="MONOCARBOXYLATE TRANSPORTER"/>
    <property type="match status" value="1"/>
</dbReference>
<dbReference type="SUPFAM" id="SSF103473">
    <property type="entry name" value="MFS general substrate transporter"/>
    <property type="match status" value="1"/>
</dbReference>
<dbReference type="InterPro" id="IPR011701">
    <property type="entry name" value="MFS"/>
</dbReference>
<keyword evidence="2" id="KW-0472">Membrane</keyword>
<feature type="transmembrane region" description="Helical" evidence="2">
    <location>
        <begin position="328"/>
        <end position="350"/>
    </location>
</feature>
<feature type="transmembrane region" description="Helical" evidence="2">
    <location>
        <begin position="261"/>
        <end position="282"/>
    </location>
</feature>
<dbReference type="InterPro" id="IPR020846">
    <property type="entry name" value="MFS_dom"/>
</dbReference>
<feature type="transmembrane region" description="Helical" evidence="2">
    <location>
        <begin position="390"/>
        <end position="413"/>
    </location>
</feature>
<dbReference type="PROSITE" id="PS50850">
    <property type="entry name" value="MFS"/>
    <property type="match status" value="1"/>
</dbReference>
<feature type="transmembrane region" description="Helical" evidence="2">
    <location>
        <begin position="37"/>
        <end position="56"/>
    </location>
</feature>
<dbReference type="OrthoDB" id="6499973at2759"/>
<feature type="transmembrane region" description="Helical" evidence="2">
    <location>
        <begin position="237"/>
        <end position="255"/>
    </location>
</feature>